<name>A0ABS3JAF2_9BACT</name>
<reference evidence="2 3" key="1">
    <citation type="submission" date="2021-03" db="EMBL/GenBank/DDBJ databases">
        <title>Fibrella sp. HMF5405 genome sequencing and assembly.</title>
        <authorList>
            <person name="Kang H."/>
            <person name="Kim H."/>
            <person name="Bae S."/>
            <person name="Joh K."/>
        </authorList>
    </citation>
    <scope>NUCLEOTIDE SEQUENCE [LARGE SCALE GENOMIC DNA]</scope>
    <source>
        <strain evidence="2 3">HMF5405</strain>
    </source>
</reference>
<evidence type="ECO:0008006" key="4">
    <source>
        <dbReference type="Google" id="ProtNLM"/>
    </source>
</evidence>
<keyword evidence="3" id="KW-1185">Reference proteome</keyword>
<feature type="chain" id="PRO_5046188589" description="CBM-cenC domain-containing protein" evidence="1">
    <location>
        <begin position="19"/>
        <end position="604"/>
    </location>
</feature>
<evidence type="ECO:0000313" key="3">
    <source>
        <dbReference type="Proteomes" id="UP000664628"/>
    </source>
</evidence>
<proteinExistence type="predicted"/>
<dbReference type="Proteomes" id="UP000664628">
    <property type="component" value="Unassembled WGS sequence"/>
</dbReference>
<keyword evidence="1" id="KW-0732">Signal</keyword>
<protein>
    <recommendedName>
        <fullName evidence="4">CBM-cenC domain-containing protein</fullName>
    </recommendedName>
</protein>
<feature type="signal peptide" evidence="1">
    <location>
        <begin position="1"/>
        <end position="18"/>
    </location>
</feature>
<dbReference type="Gene3D" id="2.60.120.260">
    <property type="entry name" value="Galactose-binding domain-like"/>
    <property type="match status" value="1"/>
</dbReference>
<dbReference type="EMBL" id="JAFMYW010000001">
    <property type="protein sequence ID" value="MBO0946961.1"/>
    <property type="molecule type" value="Genomic_DNA"/>
</dbReference>
<accession>A0ABS3JAF2</accession>
<gene>
    <name evidence="2" type="ORF">J2I46_00090</name>
</gene>
<comment type="caution">
    <text evidence="2">The sequence shown here is derived from an EMBL/GenBank/DDBJ whole genome shotgun (WGS) entry which is preliminary data.</text>
</comment>
<organism evidence="2 3">
    <name type="scientific">Fibrella forsythiae</name>
    <dbReference type="NCBI Taxonomy" id="2817061"/>
    <lineage>
        <taxon>Bacteria</taxon>
        <taxon>Pseudomonadati</taxon>
        <taxon>Bacteroidota</taxon>
        <taxon>Cytophagia</taxon>
        <taxon>Cytophagales</taxon>
        <taxon>Spirosomataceae</taxon>
        <taxon>Fibrella</taxon>
    </lineage>
</organism>
<evidence type="ECO:0000313" key="2">
    <source>
        <dbReference type="EMBL" id="MBO0946961.1"/>
    </source>
</evidence>
<sequence length="604" mass="63223">MKKLLFLWLLITAAPFLAPESSHVQVTAQMTVRSNMSQFTPSLNLDFMQGVMPAGLTFTRSGTATRVNEQGRIETVAANVPRFDYDPNSVVYSGQNLARGSQAIHNAQATLNNGWTGDNTEGFSLNAEVAPDGTTTASVAILASKRAIMEIPSAVNPGNGLFTISAYAKNSAGGTIVLNLKNAGSDVIITTQTFTLTGSWQRFSVNGTTSGTNPGVRLEIANVPLNTSVWGAQINQGSILLPYTANLSNSVGIAGTQTATVLRGLLIEEGRTNVTLNSLLPDLWNKGANAVKTASQAIAPDGSLVPSYANTVGANSTVTTTAASALALNTTYTRSAYVKSLAGDAARRWVLESAVGDPGTGTQYAVSRFNLSTGVITNGPNVVSASLVNCGNGWYRCIQTFTTLSGGSPSANQHYIADYGSSTVAGTFAVWGAQCELGTFAASVIPTTTAAVTRGADNCTMPTLGWYNSNEGTFVSRFNVDYGGVDCRPLAVSDGTNNNRMVIQRNPANQLVTFGVSQGVGINFSNIGANGLVSGIITGAITYRVNDYRAAVNGTLLPVATNTAAPPVGITTLSLNTSGGRFWHNKIAYWPKRVGTPYFQIASN</sequence>
<evidence type="ECO:0000256" key="1">
    <source>
        <dbReference type="SAM" id="SignalP"/>
    </source>
</evidence>
<dbReference type="RefSeq" id="WP_207326888.1">
    <property type="nucleotide sequence ID" value="NZ_JAFMYW010000001.1"/>
</dbReference>